<keyword evidence="2" id="KW-1003">Cell membrane</keyword>
<dbReference type="InterPro" id="IPR033479">
    <property type="entry name" value="dCache_1"/>
</dbReference>
<dbReference type="CDD" id="cd06225">
    <property type="entry name" value="HAMP"/>
    <property type="match status" value="1"/>
</dbReference>
<evidence type="ECO:0000256" key="3">
    <source>
        <dbReference type="ARBA" id="ARBA00022500"/>
    </source>
</evidence>
<feature type="domain" description="Methyl-accepting transducer" evidence="11">
    <location>
        <begin position="400"/>
        <end position="657"/>
    </location>
</feature>
<keyword evidence="14" id="KW-1185">Reference proteome</keyword>
<gene>
    <name evidence="13" type="primary">mcpB_4</name>
    <name evidence="13" type="ORF">EUAN_20640</name>
</gene>
<comment type="subcellular location">
    <subcellularLocation>
        <location evidence="1">Cell membrane</location>
        <topology evidence="1">Multi-pass membrane protein</topology>
    </subcellularLocation>
</comment>
<dbReference type="PANTHER" id="PTHR32089">
    <property type="entry name" value="METHYL-ACCEPTING CHEMOTAXIS PROTEIN MCPB"/>
    <property type="match status" value="1"/>
</dbReference>
<evidence type="ECO:0000313" key="14">
    <source>
        <dbReference type="Proteomes" id="UP000180254"/>
    </source>
</evidence>
<feature type="transmembrane region" description="Helical" evidence="10">
    <location>
        <begin position="6"/>
        <end position="28"/>
    </location>
</feature>
<dbReference type="EMBL" id="MKIE01000011">
    <property type="protein sequence ID" value="OHW61524.1"/>
    <property type="molecule type" value="Genomic_DNA"/>
</dbReference>
<evidence type="ECO:0000256" key="5">
    <source>
        <dbReference type="ARBA" id="ARBA00022989"/>
    </source>
</evidence>
<evidence type="ECO:0000256" key="7">
    <source>
        <dbReference type="ARBA" id="ARBA00023224"/>
    </source>
</evidence>
<dbReference type="SUPFAM" id="SSF58104">
    <property type="entry name" value="Methyl-accepting chemotaxis protein (MCP) signaling domain"/>
    <property type="match status" value="1"/>
</dbReference>
<comment type="similarity">
    <text evidence="8">Belongs to the methyl-accepting chemotaxis (MCP) protein family.</text>
</comment>
<evidence type="ECO:0000256" key="10">
    <source>
        <dbReference type="SAM" id="Phobius"/>
    </source>
</evidence>
<dbReference type="SMART" id="SM00283">
    <property type="entry name" value="MA"/>
    <property type="match status" value="1"/>
</dbReference>
<dbReference type="STRING" id="39480.EUAN_20640"/>
<dbReference type="PANTHER" id="PTHR32089:SF112">
    <property type="entry name" value="LYSOZYME-LIKE PROTEIN-RELATED"/>
    <property type="match status" value="1"/>
</dbReference>
<keyword evidence="5 10" id="KW-1133">Transmembrane helix</keyword>
<evidence type="ECO:0000259" key="12">
    <source>
        <dbReference type="PROSITE" id="PS50885"/>
    </source>
</evidence>
<comment type="caution">
    <text evidence="13">The sequence shown here is derived from an EMBL/GenBank/DDBJ whole genome shotgun (WGS) entry which is preliminary data.</text>
</comment>
<accession>A0A1S1V4V8</accession>
<dbReference type="Proteomes" id="UP000180254">
    <property type="component" value="Unassembled WGS sequence"/>
</dbReference>
<evidence type="ECO:0000256" key="6">
    <source>
        <dbReference type="ARBA" id="ARBA00023136"/>
    </source>
</evidence>
<dbReference type="AlphaFoldDB" id="A0A1S1V4V8"/>
<evidence type="ECO:0000256" key="1">
    <source>
        <dbReference type="ARBA" id="ARBA00004651"/>
    </source>
</evidence>
<keyword evidence="3" id="KW-0145">Chemotaxis</keyword>
<dbReference type="Gene3D" id="3.30.450.20">
    <property type="entry name" value="PAS domain"/>
    <property type="match status" value="1"/>
</dbReference>
<dbReference type="CDD" id="cd12913">
    <property type="entry name" value="PDC1_MCP_like"/>
    <property type="match status" value="1"/>
</dbReference>
<sequence>MKFKKISTQIILSIVLVSVVLSLTIIGISSQRSSRLLEEEAMKNVGLLTSANKEKLDLVLEKASSSVNGLSPVISGIVEKDRLGEAGYLDSVDQTISGIVEETASKTKALSLYFYFDPNLIGGSRNISFSSKDGKAVRNAQLPMESFDKNDPGMDWFYKPIERKVGYWSDPYYWEPHKRDIVSYTIPVYSGDTLLGVMGADIDFSIFNNAINNISVYDTGYASLISSELEFLVHPEYSIEDTLESVGLGDLASVVKSRALGTGEFKLEGKDEIVGYGELQNGQLILTVVPKSEVLEKANDMSNTLMAVAAGAILLSIGVGLVVGKLISKPILQVSGLAITTANLDLRYDDSYDNLLDRKDEIGKMANAFSEMRGSLRDLSLNLDEIVDKVSGDAKVLASTTEESSASIEELAASADELTSASNNQLDTTANGMEMLNALANHIRETVEEADNVKDVISGVGESSKAGKESLEKLTERIQSTLSSTLMLVKDIDDLSKKSENIGDIIETIKSISNQTNLLALNASIEAARAGEAGRGFAVVAEEIRKLAEESEESTQSIRTIVEEMQKSICVVEREMNEASEVVESTSESSSEVSATFQEIEESVSRAAETTDLFIDRIMNIRGDKEALIESMEEIASVTKDNVSSTEEMSASIEEQTASMEEVSTMATELEAIAEKLKVEVDKITL</sequence>
<feature type="domain" description="HAMP" evidence="12">
    <location>
        <begin position="325"/>
        <end position="381"/>
    </location>
</feature>
<proteinExistence type="inferred from homology"/>
<dbReference type="PROSITE" id="PS50885">
    <property type="entry name" value="HAMP"/>
    <property type="match status" value="1"/>
</dbReference>
<dbReference type="PROSITE" id="PS50111">
    <property type="entry name" value="CHEMOTAXIS_TRANSDUC_2"/>
    <property type="match status" value="1"/>
</dbReference>
<dbReference type="Pfam" id="PF00672">
    <property type="entry name" value="HAMP"/>
    <property type="match status" value="1"/>
</dbReference>
<dbReference type="Pfam" id="PF02743">
    <property type="entry name" value="dCache_1"/>
    <property type="match status" value="1"/>
</dbReference>
<reference evidence="13 14" key="1">
    <citation type="submission" date="2016-09" db="EMBL/GenBank/DDBJ databases">
        <title>Genome sequence of Eubacterium angustum.</title>
        <authorList>
            <person name="Poehlein A."/>
            <person name="Daniel R."/>
        </authorList>
    </citation>
    <scope>NUCLEOTIDE SEQUENCE [LARGE SCALE GENOMIC DNA]</scope>
    <source>
        <strain evidence="13 14">DSM 1989</strain>
    </source>
</reference>
<dbReference type="GO" id="GO:0006935">
    <property type="term" value="P:chemotaxis"/>
    <property type="evidence" value="ECO:0007669"/>
    <property type="project" value="UniProtKB-KW"/>
</dbReference>
<dbReference type="Gene3D" id="1.10.287.950">
    <property type="entry name" value="Methyl-accepting chemotaxis protein"/>
    <property type="match status" value="1"/>
</dbReference>
<keyword evidence="6 10" id="KW-0472">Membrane</keyword>
<dbReference type="Pfam" id="PF00015">
    <property type="entry name" value="MCPsignal"/>
    <property type="match status" value="1"/>
</dbReference>
<dbReference type="GO" id="GO:0007165">
    <property type="term" value="P:signal transduction"/>
    <property type="evidence" value="ECO:0007669"/>
    <property type="project" value="UniProtKB-KW"/>
</dbReference>
<evidence type="ECO:0000256" key="8">
    <source>
        <dbReference type="ARBA" id="ARBA00029447"/>
    </source>
</evidence>
<keyword evidence="4 10" id="KW-0812">Transmembrane</keyword>
<dbReference type="RefSeq" id="WP_071064264.1">
    <property type="nucleotide sequence ID" value="NZ_MKIE01000011.1"/>
</dbReference>
<dbReference type="Gene3D" id="6.10.340.10">
    <property type="match status" value="1"/>
</dbReference>
<evidence type="ECO:0000313" key="13">
    <source>
        <dbReference type="EMBL" id="OHW61524.1"/>
    </source>
</evidence>
<dbReference type="OrthoDB" id="1704515at2"/>
<dbReference type="InterPro" id="IPR004089">
    <property type="entry name" value="MCPsignal_dom"/>
</dbReference>
<dbReference type="CDD" id="cd11386">
    <property type="entry name" value="MCP_signal"/>
    <property type="match status" value="1"/>
</dbReference>
<evidence type="ECO:0000256" key="9">
    <source>
        <dbReference type="PROSITE-ProRule" id="PRU00284"/>
    </source>
</evidence>
<dbReference type="GO" id="GO:0005886">
    <property type="term" value="C:plasma membrane"/>
    <property type="evidence" value="ECO:0007669"/>
    <property type="project" value="UniProtKB-SubCell"/>
</dbReference>
<name>A0A1S1V4V8_9FIRM</name>
<keyword evidence="7 9" id="KW-0807">Transducer</keyword>
<protein>
    <submittedName>
        <fullName evidence="13">Methyl-accepting chemotaxis protein McpB</fullName>
    </submittedName>
</protein>
<evidence type="ECO:0000256" key="2">
    <source>
        <dbReference type="ARBA" id="ARBA00022475"/>
    </source>
</evidence>
<dbReference type="InterPro" id="IPR003660">
    <property type="entry name" value="HAMP_dom"/>
</dbReference>
<evidence type="ECO:0000256" key="4">
    <source>
        <dbReference type="ARBA" id="ARBA00022692"/>
    </source>
</evidence>
<organism evidence="13 14">
    <name type="scientific">Andreesenia angusta</name>
    <dbReference type="NCBI Taxonomy" id="39480"/>
    <lineage>
        <taxon>Bacteria</taxon>
        <taxon>Bacillati</taxon>
        <taxon>Bacillota</taxon>
        <taxon>Tissierellia</taxon>
        <taxon>Tissierellales</taxon>
        <taxon>Gottschalkiaceae</taxon>
        <taxon>Andreesenia</taxon>
    </lineage>
</organism>
<evidence type="ECO:0000259" key="11">
    <source>
        <dbReference type="PROSITE" id="PS50111"/>
    </source>
</evidence>